<evidence type="ECO:0000256" key="2">
    <source>
        <dbReference type="SAM" id="MobiDB-lite"/>
    </source>
</evidence>
<sequence>MSGHSSQQEEAGKKDVCHHPVLTFPHTTPDILTPYSHYLSAIEDRMKRMESAMNASGIAIDDGDPEAAIPAVSAQSALEDKLSIFMISDDGAAGFVGPSSGFSLFSPQGLRWISEKTGDNNFEQVIKAVSTSCEHQATGGQDTFRPLAEGEREPLPPKDIANEYMAAYFDNFNNSFPLYDKESVMERFSRDYYMVNREKDPAWYASLNVIFLIGRSITMHEREANGLCEKYFRNAASVFVELLFNGPSLLAVQAMVGMAFILQASEDPHPSYMLVGMAARLAQAIGLHRRLDGYGLKERDIEQRRNVFWIVFGLEKGISIRSGRPSVFSDDDIGVELPPKTVHAYKDLSSSDSVLGSYRCVATIALLESRVYTKLYSARSHTKSDLERLKWVGSLDKELQQWRDELPIEIRPEKPIKCHSKHLMDVIMIHFAYYNCLVAIHRGSSHHGSWIYSDKPTTVRDARNIGLSPRVFESSTICLTAARQIIGLLHYYENCDQTDVHNLGIVTMCNYYPLTASLTLFANILQNPSAPSATSDLALMNRVTRILIDSLSSSCNAKAAIHVDIFKEIIRTAAQFVAKARGEPAGTYLDPSTLPAPPVDCYYSPCATSTGVSPSASGTDASVSDALPRLEPYTSNTSQQTSLPPLSTPSPATSASQSTTHLPFVQRTPSQQQLQSQLEYYGPKQGLPGTPGAGIIPPAYDPDFSSTIPSVDLSAFDFNNYAWQDTGAFPGAQGVEAAGGAGGVEVETFAATNGTDGGAGIGYGTGATGMFVDEGAFAPMVFQWDLADIWQGGGGAFGK</sequence>
<dbReference type="PANTHER" id="PTHR46910">
    <property type="entry name" value="TRANSCRIPTION FACTOR PDR1"/>
    <property type="match status" value="1"/>
</dbReference>
<keyword evidence="5" id="KW-1185">Reference proteome</keyword>
<dbReference type="CDD" id="cd12148">
    <property type="entry name" value="fungal_TF_MHR"/>
    <property type="match status" value="1"/>
</dbReference>
<feature type="domain" description="Xylanolytic transcriptional activator regulatory" evidence="3">
    <location>
        <begin position="271"/>
        <end position="344"/>
    </location>
</feature>
<dbReference type="GO" id="GO:0008270">
    <property type="term" value="F:zinc ion binding"/>
    <property type="evidence" value="ECO:0007669"/>
    <property type="project" value="InterPro"/>
</dbReference>
<accession>A0A1B8GNS9</accession>
<reference evidence="4 5" key="1">
    <citation type="submission" date="2016-03" db="EMBL/GenBank/DDBJ databases">
        <title>Comparative genomics of Pseudogymnoascus destructans, the fungus causing white-nose syndrome of bats.</title>
        <authorList>
            <person name="Palmer J.M."/>
            <person name="Drees K.P."/>
            <person name="Foster J.T."/>
            <person name="Lindner D.L."/>
        </authorList>
    </citation>
    <scope>NUCLEOTIDE SEQUENCE [LARGE SCALE GENOMIC DNA]</scope>
    <source>
        <strain evidence="4 5">UAMH 10579</strain>
    </source>
</reference>
<evidence type="ECO:0000313" key="4">
    <source>
        <dbReference type="EMBL" id="OBT97501.2"/>
    </source>
</evidence>
<dbReference type="AlphaFoldDB" id="A0A1B8GNS9"/>
<dbReference type="GO" id="GO:0003700">
    <property type="term" value="F:DNA-binding transcription factor activity"/>
    <property type="evidence" value="ECO:0007669"/>
    <property type="project" value="InterPro"/>
</dbReference>
<organism evidence="4 5">
    <name type="scientific">Pseudogymnoascus verrucosus</name>
    <dbReference type="NCBI Taxonomy" id="342668"/>
    <lineage>
        <taxon>Eukaryota</taxon>
        <taxon>Fungi</taxon>
        <taxon>Dikarya</taxon>
        <taxon>Ascomycota</taxon>
        <taxon>Pezizomycotina</taxon>
        <taxon>Leotiomycetes</taxon>
        <taxon>Thelebolales</taxon>
        <taxon>Thelebolaceae</taxon>
        <taxon>Pseudogymnoascus</taxon>
    </lineage>
</organism>
<reference evidence="5" key="2">
    <citation type="journal article" date="2018" name="Nat. Commun.">
        <title>Extreme sensitivity to ultraviolet light in the fungal pathogen causing white-nose syndrome of bats.</title>
        <authorList>
            <person name="Palmer J.M."/>
            <person name="Drees K.P."/>
            <person name="Foster J.T."/>
            <person name="Lindner D.L."/>
        </authorList>
    </citation>
    <scope>NUCLEOTIDE SEQUENCE [LARGE SCALE GENOMIC DNA]</scope>
    <source>
        <strain evidence="5">UAMH 10579</strain>
    </source>
</reference>
<dbReference type="GeneID" id="28837925"/>
<dbReference type="Proteomes" id="UP000091956">
    <property type="component" value="Unassembled WGS sequence"/>
</dbReference>
<feature type="region of interest" description="Disordered" evidence="2">
    <location>
        <begin position="631"/>
        <end position="661"/>
    </location>
</feature>
<gene>
    <name evidence="4" type="ORF">VE01_04539</name>
</gene>
<evidence type="ECO:0000256" key="1">
    <source>
        <dbReference type="ARBA" id="ARBA00023242"/>
    </source>
</evidence>
<dbReference type="STRING" id="342668.A0A1B8GNS9"/>
<keyword evidence="1" id="KW-0539">Nucleus</keyword>
<dbReference type="EMBL" id="KV460221">
    <property type="protein sequence ID" value="OBT97501.2"/>
    <property type="molecule type" value="Genomic_DNA"/>
</dbReference>
<name>A0A1B8GNS9_9PEZI</name>
<protein>
    <recommendedName>
        <fullName evidence="3">Xylanolytic transcriptional activator regulatory domain-containing protein</fullName>
    </recommendedName>
</protein>
<evidence type="ECO:0000313" key="5">
    <source>
        <dbReference type="Proteomes" id="UP000091956"/>
    </source>
</evidence>
<proteinExistence type="predicted"/>
<dbReference type="GO" id="GO:0003677">
    <property type="term" value="F:DNA binding"/>
    <property type="evidence" value="ECO:0007669"/>
    <property type="project" value="InterPro"/>
</dbReference>
<dbReference type="GO" id="GO:0006351">
    <property type="term" value="P:DNA-templated transcription"/>
    <property type="evidence" value="ECO:0007669"/>
    <property type="project" value="InterPro"/>
</dbReference>
<dbReference type="InterPro" id="IPR007219">
    <property type="entry name" value="XnlR_reg_dom"/>
</dbReference>
<dbReference type="PANTHER" id="PTHR46910:SF25">
    <property type="entry name" value="ABC-TRANSPORTER-REGULATING TRANSCRIPTION FACTOR"/>
    <property type="match status" value="1"/>
</dbReference>
<dbReference type="SMART" id="SM00906">
    <property type="entry name" value="Fungal_trans"/>
    <property type="match status" value="1"/>
</dbReference>
<dbReference type="Pfam" id="PF04082">
    <property type="entry name" value="Fungal_trans"/>
    <property type="match status" value="1"/>
</dbReference>
<dbReference type="RefSeq" id="XP_059319767.1">
    <property type="nucleotide sequence ID" value="XM_059463629.1"/>
</dbReference>
<evidence type="ECO:0000259" key="3">
    <source>
        <dbReference type="SMART" id="SM00906"/>
    </source>
</evidence>
<feature type="compositionally biased region" description="Low complexity" evidence="2">
    <location>
        <begin position="637"/>
        <end position="660"/>
    </location>
</feature>
<dbReference type="InterPro" id="IPR050987">
    <property type="entry name" value="AtrR-like"/>
</dbReference>